<gene>
    <name evidence="2" type="ORF">E4U43_006033</name>
</gene>
<feature type="region of interest" description="Disordered" evidence="1">
    <location>
        <begin position="73"/>
        <end position="157"/>
    </location>
</feature>
<feature type="compositionally biased region" description="Low complexity" evidence="1">
    <location>
        <begin position="96"/>
        <end position="108"/>
    </location>
</feature>
<dbReference type="EMBL" id="SRPW01004079">
    <property type="protein sequence ID" value="KAG5985501.1"/>
    <property type="molecule type" value="Genomic_DNA"/>
</dbReference>
<keyword evidence="3" id="KW-1185">Reference proteome</keyword>
<feature type="region of interest" description="Disordered" evidence="1">
    <location>
        <begin position="1"/>
        <end position="61"/>
    </location>
</feature>
<dbReference type="Proteomes" id="UP000748025">
    <property type="component" value="Unassembled WGS sequence"/>
</dbReference>
<name>A0A9P7N2S0_9HYPO</name>
<sequence>MSGGPSVSPNDPRELFGQSRGSSVYSIDSGKDVYSRKRPLDARLHLPPPQAPMPSAMYPGSFQPRLAIERSYYPASDVHTNRPSPYSHDPQHEIKQAQSSQQFAAAAATNSRMGAELSHSRTSTSADSQVVSSPRAQRKTKGHVASACVPCKRAHLR</sequence>
<feature type="compositionally biased region" description="Basic and acidic residues" evidence="1">
    <location>
        <begin position="29"/>
        <end position="44"/>
    </location>
</feature>
<feature type="compositionally biased region" description="Polar residues" evidence="1">
    <location>
        <begin position="120"/>
        <end position="135"/>
    </location>
</feature>
<proteinExistence type="predicted"/>
<reference evidence="2" key="1">
    <citation type="journal article" date="2020" name="bioRxiv">
        <title>Whole genome comparisons of ergot fungi reveals the divergence and evolution of species within the genus Claviceps are the result of varying mechanisms driving genome evolution and host range expansion.</title>
        <authorList>
            <person name="Wyka S.A."/>
            <person name="Mondo S.J."/>
            <person name="Liu M."/>
            <person name="Dettman J."/>
            <person name="Nalam V."/>
            <person name="Broders K.D."/>
        </authorList>
    </citation>
    <scope>NUCLEOTIDE SEQUENCE</scope>
    <source>
        <strain evidence="2">CCC 602</strain>
    </source>
</reference>
<dbReference type="OrthoDB" id="5575144at2759"/>
<accession>A0A9P7N2S0</accession>
<protein>
    <submittedName>
        <fullName evidence="2">Uncharacterized protein</fullName>
    </submittedName>
</protein>
<dbReference type="AlphaFoldDB" id="A0A9P7N2S0"/>
<evidence type="ECO:0000313" key="2">
    <source>
        <dbReference type="EMBL" id="KAG5985501.1"/>
    </source>
</evidence>
<comment type="caution">
    <text evidence="2">The sequence shown here is derived from an EMBL/GenBank/DDBJ whole genome shotgun (WGS) entry which is preliminary data.</text>
</comment>
<evidence type="ECO:0000313" key="3">
    <source>
        <dbReference type="Proteomes" id="UP000748025"/>
    </source>
</evidence>
<evidence type="ECO:0000256" key="1">
    <source>
        <dbReference type="SAM" id="MobiDB-lite"/>
    </source>
</evidence>
<feature type="non-terminal residue" evidence="2">
    <location>
        <position position="157"/>
    </location>
</feature>
<organism evidence="2 3">
    <name type="scientific">Claviceps pusilla</name>
    <dbReference type="NCBI Taxonomy" id="123648"/>
    <lineage>
        <taxon>Eukaryota</taxon>
        <taxon>Fungi</taxon>
        <taxon>Dikarya</taxon>
        <taxon>Ascomycota</taxon>
        <taxon>Pezizomycotina</taxon>
        <taxon>Sordariomycetes</taxon>
        <taxon>Hypocreomycetidae</taxon>
        <taxon>Hypocreales</taxon>
        <taxon>Clavicipitaceae</taxon>
        <taxon>Claviceps</taxon>
    </lineage>
</organism>